<dbReference type="Proteomes" id="UP000264310">
    <property type="component" value="Unassembled WGS sequence"/>
</dbReference>
<keyword evidence="2" id="KW-0175">Coiled coil</keyword>
<dbReference type="SUPFAM" id="SSF103088">
    <property type="entry name" value="OmpA-like"/>
    <property type="match status" value="1"/>
</dbReference>
<accession>A0A371WZ74</accession>
<feature type="domain" description="OmpA-like" evidence="4">
    <location>
        <begin position="111"/>
        <end position="257"/>
    </location>
</feature>
<proteinExistence type="predicted"/>
<keyword evidence="3" id="KW-1133">Transmembrane helix</keyword>
<dbReference type="InterPro" id="IPR006665">
    <property type="entry name" value="OmpA-like"/>
</dbReference>
<dbReference type="OrthoDB" id="5525824at2"/>
<dbReference type="PANTHER" id="PTHR30329:SF20">
    <property type="entry name" value="EXPORTED PROTEIN"/>
    <property type="match status" value="1"/>
</dbReference>
<gene>
    <name evidence="5" type="ORF">DYI37_17295</name>
</gene>
<dbReference type="RefSeq" id="WP_116684527.1">
    <property type="nucleotide sequence ID" value="NZ_QURL01000008.1"/>
</dbReference>
<protein>
    <recommendedName>
        <fullName evidence="4">OmpA-like domain-containing protein</fullName>
    </recommendedName>
</protein>
<dbReference type="Gene3D" id="3.30.1330.60">
    <property type="entry name" value="OmpA-like domain"/>
    <property type="match status" value="1"/>
</dbReference>
<organism evidence="5 6">
    <name type="scientific">Fulvimarina endophytica</name>
    <dbReference type="NCBI Taxonomy" id="2293836"/>
    <lineage>
        <taxon>Bacteria</taxon>
        <taxon>Pseudomonadati</taxon>
        <taxon>Pseudomonadota</taxon>
        <taxon>Alphaproteobacteria</taxon>
        <taxon>Hyphomicrobiales</taxon>
        <taxon>Aurantimonadaceae</taxon>
        <taxon>Fulvimarina</taxon>
    </lineage>
</organism>
<evidence type="ECO:0000256" key="1">
    <source>
        <dbReference type="PROSITE-ProRule" id="PRU00473"/>
    </source>
</evidence>
<dbReference type="PROSITE" id="PS51123">
    <property type="entry name" value="OMPA_2"/>
    <property type="match status" value="1"/>
</dbReference>
<keyword evidence="3" id="KW-0812">Transmembrane</keyword>
<evidence type="ECO:0000313" key="5">
    <source>
        <dbReference type="EMBL" id="RFC62259.1"/>
    </source>
</evidence>
<evidence type="ECO:0000256" key="3">
    <source>
        <dbReference type="SAM" id="Phobius"/>
    </source>
</evidence>
<dbReference type="Pfam" id="PF00691">
    <property type="entry name" value="OmpA"/>
    <property type="match status" value="1"/>
</dbReference>
<dbReference type="EMBL" id="QURL01000008">
    <property type="protein sequence ID" value="RFC62259.1"/>
    <property type="molecule type" value="Genomic_DNA"/>
</dbReference>
<comment type="caution">
    <text evidence="5">The sequence shown here is derived from an EMBL/GenBank/DDBJ whole genome shotgun (WGS) entry which is preliminary data.</text>
</comment>
<dbReference type="InterPro" id="IPR036737">
    <property type="entry name" value="OmpA-like_sf"/>
</dbReference>
<reference evidence="5 6" key="1">
    <citation type="submission" date="2018-08" db="EMBL/GenBank/DDBJ databases">
        <title>Fulvimarina sp. 85, whole genome shotgun sequence.</title>
        <authorList>
            <person name="Tuo L."/>
        </authorList>
    </citation>
    <scope>NUCLEOTIDE SEQUENCE [LARGE SCALE GENOMIC DNA]</scope>
    <source>
        <strain evidence="5 6">85</strain>
    </source>
</reference>
<dbReference type="PANTHER" id="PTHR30329">
    <property type="entry name" value="STATOR ELEMENT OF FLAGELLAR MOTOR COMPLEX"/>
    <property type="match status" value="1"/>
</dbReference>
<sequence>MIADHDVAHGSEGEEESENYFISMTDMMVGILFVFIIMLMVFALNLQRLTDQTRDQIAVADDLARQISELQERIDSEFAAINEADAARRQLLKTLKDSLQAAGLSVEIDETNGVLRLAENAIRFASNDSRLSAQAVGNVRKVAGVLAETLPRYALCNQDGSCQQSDAANRVETVFIEGHTDVTGLDERNWQLSTERAVNTYREIIETAPKLRDLRNGEAREVLSVSGYSSTRPVSEGSERTDFDRNRRIDLRFVMEADDRKRLMEISSLLDQMNARIRRLRGDAPVEGGSDLGLRTGNDG</sequence>
<feature type="transmembrane region" description="Helical" evidence="3">
    <location>
        <begin position="20"/>
        <end position="44"/>
    </location>
</feature>
<keyword evidence="6" id="KW-1185">Reference proteome</keyword>
<name>A0A371WZ74_9HYPH</name>
<dbReference type="GO" id="GO:0016020">
    <property type="term" value="C:membrane"/>
    <property type="evidence" value="ECO:0007669"/>
    <property type="project" value="UniProtKB-UniRule"/>
</dbReference>
<evidence type="ECO:0000256" key="2">
    <source>
        <dbReference type="SAM" id="Coils"/>
    </source>
</evidence>
<evidence type="ECO:0000313" key="6">
    <source>
        <dbReference type="Proteomes" id="UP000264310"/>
    </source>
</evidence>
<dbReference type="AlphaFoldDB" id="A0A371WZ74"/>
<dbReference type="CDD" id="cd07185">
    <property type="entry name" value="OmpA_C-like"/>
    <property type="match status" value="1"/>
</dbReference>
<evidence type="ECO:0000259" key="4">
    <source>
        <dbReference type="PROSITE" id="PS51123"/>
    </source>
</evidence>
<dbReference type="InterPro" id="IPR050330">
    <property type="entry name" value="Bact_OuterMem_StrucFunc"/>
</dbReference>
<feature type="coiled-coil region" evidence="2">
    <location>
        <begin position="60"/>
        <end position="87"/>
    </location>
</feature>
<keyword evidence="1 3" id="KW-0472">Membrane</keyword>